<dbReference type="Proteomes" id="UP000315628">
    <property type="component" value="Unassembled WGS sequence"/>
</dbReference>
<sequence>MEPLTVVAVVVAALALLLALVLLRQTSVLRARLAEVERTAPVGEAESATLRSEVGAALSRVAVVRYDAFGDMGGRLSFSAALLDANGDGIVLTSIHGRSESRTYAKGVTAGDSPDAAATLTPEERQAVAAARKGSASA</sequence>
<dbReference type="Pfam" id="PF14584">
    <property type="entry name" value="DUF4446"/>
    <property type="match status" value="1"/>
</dbReference>
<evidence type="ECO:0000256" key="1">
    <source>
        <dbReference type="SAM" id="MobiDB-lite"/>
    </source>
</evidence>
<comment type="caution">
    <text evidence="2">The sequence shown here is derived from an EMBL/GenBank/DDBJ whole genome shotgun (WGS) entry which is preliminary data.</text>
</comment>
<evidence type="ECO:0000313" key="2">
    <source>
        <dbReference type="EMBL" id="TWD16870.1"/>
    </source>
</evidence>
<accession>A0A560WH30</accession>
<dbReference type="RefSeq" id="WP_144855174.1">
    <property type="nucleotide sequence ID" value="NZ_BAAAYT010000002.1"/>
</dbReference>
<reference evidence="2 3" key="1">
    <citation type="submission" date="2019-06" db="EMBL/GenBank/DDBJ databases">
        <title>Sequencing the genomes of 1000 actinobacteria strains.</title>
        <authorList>
            <person name="Klenk H.-P."/>
        </authorList>
    </citation>
    <scope>NUCLEOTIDE SEQUENCE [LARGE SCALE GENOMIC DNA]</scope>
    <source>
        <strain evidence="2 3">DSM 18935</strain>
    </source>
</reference>
<gene>
    <name evidence="2" type="ORF">FB557_0416</name>
</gene>
<protein>
    <submittedName>
        <fullName evidence="2">Uncharacterized protein DUF4446</fullName>
    </submittedName>
</protein>
<dbReference type="OrthoDB" id="5244042at2"/>
<dbReference type="EMBL" id="VIUW01000001">
    <property type="protein sequence ID" value="TWD16870.1"/>
    <property type="molecule type" value="Genomic_DNA"/>
</dbReference>
<feature type="compositionally biased region" description="Low complexity" evidence="1">
    <location>
        <begin position="127"/>
        <end position="138"/>
    </location>
</feature>
<name>A0A560WH30_9MICO</name>
<dbReference type="InterPro" id="IPR027981">
    <property type="entry name" value="DUF4446"/>
</dbReference>
<keyword evidence="3" id="KW-1185">Reference proteome</keyword>
<feature type="region of interest" description="Disordered" evidence="1">
    <location>
        <begin position="105"/>
        <end position="138"/>
    </location>
</feature>
<dbReference type="AlphaFoldDB" id="A0A560WH30"/>
<evidence type="ECO:0000313" key="3">
    <source>
        <dbReference type="Proteomes" id="UP000315628"/>
    </source>
</evidence>
<organism evidence="2 3">
    <name type="scientific">Marihabitans asiaticum</name>
    <dbReference type="NCBI Taxonomy" id="415218"/>
    <lineage>
        <taxon>Bacteria</taxon>
        <taxon>Bacillati</taxon>
        <taxon>Actinomycetota</taxon>
        <taxon>Actinomycetes</taxon>
        <taxon>Micrococcales</taxon>
        <taxon>Intrasporangiaceae</taxon>
        <taxon>Marihabitans</taxon>
    </lineage>
</organism>
<proteinExistence type="predicted"/>